<dbReference type="RefSeq" id="XP_016764295.1">
    <property type="nucleotide sequence ID" value="XM_016908697.1"/>
</dbReference>
<keyword evidence="4" id="KW-1185">Reference proteome</keyword>
<keyword evidence="2" id="KW-0472">Membrane</keyword>
<dbReference type="GO" id="GO:0005742">
    <property type="term" value="C:mitochondrial outer membrane translocase complex"/>
    <property type="evidence" value="ECO:0007669"/>
    <property type="project" value="InterPro"/>
</dbReference>
<protein>
    <recommendedName>
        <fullName evidence="5">TOM core complex subunit Tom6</fullName>
    </recommendedName>
</protein>
<dbReference type="eggNOG" id="ENOG502SY3V">
    <property type="taxonomic scope" value="Eukaryota"/>
</dbReference>
<reference evidence="3 4" key="1">
    <citation type="journal article" date="2012" name="PLoS Pathog.">
        <title>Diverse lifestyles and strategies of plant pathogenesis encoded in the genomes of eighteen Dothideomycetes fungi.</title>
        <authorList>
            <person name="Ohm R.A."/>
            <person name="Feau N."/>
            <person name="Henrissat B."/>
            <person name="Schoch C.L."/>
            <person name="Horwitz B.A."/>
            <person name="Barry K.W."/>
            <person name="Condon B.J."/>
            <person name="Copeland A.C."/>
            <person name="Dhillon B."/>
            <person name="Glaser F."/>
            <person name="Hesse C.N."/>
            <person name="Kosti I."/>
            <person name="LaButti K."/>
            <person name="Lindquist E.A."/>
            <person name="Lucas S."/>
            <person name="Salamov A.A."/>
            <person name="Bradshaw R.E."/>
            <person name="Ciuffetti L."/>
            <person name="Hamelin R.C."/>
            <person name="Kema G.H.J."/>
            <person name="Lawrence C."/>
            <person name="Scott J.A."/>
            <person name="Spatafora J.W."/>
            <person name="Turgeon B.G."/>
            <person name="de Wit P.J.G.M."/>
            <person name="Zhong S."/>
            <person name="Goodwin S.B."/>
            <person name="Grigoriev I.V."/>
        </authorList>
    </citation>
    <scope>NUCLEOTIDE SEQUENCE [LARGE SCALE GENOMIC DNA]</scope>
    <source>
        <strain evidence="3 4">SO2202</strain>
    </source>
</reference>
<keyword evidence="2" id="KW-1133">Transmembrane helix</keyword>
<dbReference type="AlphaFoldDB" id="M3DF73"/>
<keyword evidence="2" id="KW-0812">Transmembrane</keyword>
<dbReference type="Pfam" id="PF17112">
    <property type="entry name" value="Tom6"/>
    <property type="match status" value="1"/>
</dbReference>
<sequence length="64" mass="6883">MPPKGQQRGTALGGPRQPPRGGFARETYKWFTSSENRSVVTSLAFFAGGVAFLSSSWAEVLLPP</sequence>
<evidence type="ECO:0000313" key="3">
    <source>
        <dbReference type="EMBL" id="EMF16174.1"/>
    </source>
</evidence>
<dbReference type="HOGENOM" id="CLU_183924_0_0_1"/>
<dbReference type="EMBL" id="KB456261">
    <property type="protein sequence ID" value="EMF16174.1"/>
    <property type="molecule type" value="Genomic_DNA"/>
</dbReference>
<dbReference type="OMA" id="ARETYKW"/>
<evidence type="ECO:0000256" key="1">
    <source>
        <dbReference type="SAM" id="MobiDB-lite"/>
    </source>
</evidence>
<dbReference type="GeneID" id="27905834"/>
<accession>M3DF73</accession>
<proteinExistence type="predicted"/>
<dbReference type="GO" id="GO:0030150">
    <property type="term" value="P:protein import into mitochondrial matrix"/>
    <property type="evidence" value="ECO:0007669"/>
    <property type="project" value="InterPro"/>
</dbReference>
<gene>
    <name evidence="3" type="ORF">SEPMUDRAFT_38233</name>
</gene>
<dbReference type="OrthoDB" id="5403997at2759"/>
<evidence type="ECO:0000313" key="4">
    <source>
        <dbReference type="Proteomes" id="UP000016931"/>
    </source>
</evidence>
<feature type="region of interest" description="Disordered" evidence="1">
    <location>
        <begin position="1"/>
        <end position="23"/>
    </location>
</feature>
<evidence type="ECO:0008006" key="5">
    <source>
        <dbReference type="Google" id="ProtNLM"/>
    </source>
</evidence>
<dbReference type="InterPro" id="IPR020266">
    <property type="entry name" value="Tom6"/>
</dbReference>
<dbReference type="Proteomes" id="UP000016931">
    <property type="component" value="Unassembled WGS sequence"/>
</dbReference>
<feature type="transmembrane region" description="Helical" evidence="2">
    <location>
        <begin position="39"/>
        <end position="58"/>
    </location>
</feature>
<evidence type="ECO:0000256" key="2">
    <source>
        <dbReference type="SAM" id="Phobius"/>
    </source>
</evidence>
<name>M3DF73_SPHMS</name>
<organism evidence="3 4">
    <name type="scientific">Sphaerulina musiva (strain SO2202)</name>
    <name type="common">Poplar stem canker fungus</name>
    <name type="synonym">Septoria musiva</name>
    <dbReference type="NCBI Taxonomy" id="692275"/>
    <lineage>
        <taxon>Eukaryota</taxon>
        <taxon>Fungi</taxon>
        <taxon>Dikarya</taxon>
        <taxon>Ascomycota</taxon>
        <taxon>Pezizomycotina</taxon>
        <taxon>Dothideomycetes</taxon>
        <taxon>Dothideomycetidae</taxon>
        <taxon>Mycosphaerellales</taxon>
        <taxon>Mycosphaerellaceae</taxon>
        <taxon>Sphaerulina</taxon>
    </lineage>
</organism>